<feature type="domain" description="DUF6688" evidence="2">
    <location>
        <begin position="6"/>
        <end position="262"/>
    </location>
</feature>
<gene>
    <name evidence="4" type="ORF">K8V56_12195</name>
</gene>
<reference evidence="4" key="2">
    <citation type="submission" date="2021-09" db="EMBL/GenBank/DDBJ databases">
        <authorList>
            <person name="Gilroy R."/>
        </authorList>
    </citation>
    <scope>NUCLEOTIDE SEQUENCE</scope>
    <source>
        <strain evidence="4">CHK171-7178</strain>
    </source>
</reference>
<evidence type="ECO:0000313" key="4">
    <source>
        <dbReference type="EMBL" id="HJF32519.1"/>
    </source>
</evidence>
<dbReference type="Proteomes" id="UP000698173">
    <property type="component" value="Unassembled WGS sequence"/>
</dbReference>
<protein>
    <submittedName>
        <fullName evidence="4">Uncharacterized protein</fullName>
    </submittedName>
</protein>
<evidence type="ECO:0000313" key="5">
    <source>
        <dbReference type="Proteomes" id="UP000698173"/>
    </source>
</evidence>
<feature type="transmembrane region" description="Helical" evidence="1">
    <location>
        <begin position="155"/>
        <end position="175"/>
    </location>
</feature>
<feature type="transmembrane region" description="Helical" evidence="1">
    <location>
        <begin position="6"/>
        <end position="23"/>
    </location>
</feature>
<feature type="transmembrane region" description="Helical" evidence="1">
    <location>
        <begin position="120"/>
        <end position="143"/>
    </location>
</feature>
<accession>A0A921KEW6</accession>
<dbReference type="Pfam" id="PF23543">
    <property type="entry name" value="DUF6688_C"/>
    <property type="match status" value="1"/>
</dbReference>
<dbReference type="InterPro" id="IPR056491">
    <property type="entry name" value="DUF6688_C"/>
</dbReference>
<evidence type="ECO:0000256" key="1">
    <source>
        <dbReference type="SAM" id="Phobius"/>
    </source>
</evidence>
<reference evidence="4" key="1">
    <citation type="journal article" date="2021" name="PeerJ">
        <title>Extensive microbial diversity within the chicken gut microbiome revealed by metagenomics and culture.</title>
        <authorList>
            <person name="Gilroy R."/>
            <person name="Ravi A."/>
            <person name="Getino M."/>
            <person name="Pursley I."/>
            <person name="Horton D.L."/>
            <person name="Alikhan N.F."/>
            <person name="Baker D."/>
            <person name="Gharbi K."/>
            <person name="Hall N."/>
            <person name="Watson M."/>
            <person name="Adriaenssens E.M."/>
            <person name="Foster-Nyarko E."/>
            <person name="Jarju S."/>
            <person name="Secka A."/>
            <person name="Antonio M."/>
            <person name="Oren A."/>
            <person name="Chaudhuri R.R."/>
            <person name="La Ragione R."/>
            <person name="Hildebrand F."/>
            <person name="Pallen M.J."/>
        </authorList>
    </citation>
    <scope>NUCLEOTIDE SEQUENCE</scope>
    <source>
        <strain evidence="4">CHK171-7178</strain>
    </source>
</reference>
<dbReference type="AlphaFoldDB" id="A0A921KEW6"/>
<evidence type="ECO:0000259" key="3">
    <source>
        <dbReference type="Pfam" id="PF23543"/>
    </source>
</evidence>
<keyword evidence="1" id="KW-0472">Membrane</keyword>
<proteinExistence type="predicted"/>
<feature type="transmembrane region" description="Helical" evidence="1">
    <location>
        <begin position="213"/>
        <end position="235"/>
    </location>
</feature>
<keyword evidence="1" id="KW-0812">Transmembrane</keyword>
<keyword evidence="1" id="KW-1133">Transmembrane helix</keyword>
<feature type="domain" description="DUF6688" evidence="3">
    <location>
        <begin position="268"/>
        <end position="379"/>
    </location>
</feature>
<comment type="caution">
    <text evidence="4">The sequence shown here is derived from an EMBL/GenBank/DDBJ whole genome shotgun (WGS) entry which is preliminary data.</text>
</comment>
<dbReference type="Pfam" id="PF20394">
    <property type="entry name" value="DUF6688"/>
    <property type="match status" value="1"/>
</dbReference>
<organism evidence="4 5">
    <name type="scientific">Sporosarcina psychrophila</name>
    <name type="common">Bacillus psychrophilus</name>
    <dbReference type="NCBI Taxonomy" id="1476"/>
    <lineage>
        <taxon>Bacteria</taxon>
        <taxon>Bacillati</taxon>
        <taxon>Bacillota</taxon>
        <taxon>Bacilli</taxon>
        <taxon>Bacillales</taxon>
        <taxon>Caryophanaceae</taxon>
        <taxon>Sporosarcina</taxon>
    </lineage>
</organism>
<feature type="transmembrane region" description="Helical" evidence="1">
    <location>
        <begin position="86"/>
        <end position="108"/>
    </location>
</feature>
<dbReference type="EMBL" id="DYWT01000200">
    <property type="protein sequence ID" value="HJF32519.1"/>
    <property type="molecule type" value="Genomic_DNA"/>
</dbReference>
<feature type="transmembrane region" description="Helical" evidence="1">
    <location>
        <begin position="43"/>
        <end position="62"/>
    </location>
</feature>
<dbReference type="InterPro" id="IPR046510">
    <property type="entry name" value="DUF6688_N"/>
</dbReference>
<sequence>MCVNVLLFAFLFSIFIYSIWKMARSFSGENKTELHEANIRERVFDTFILMCISCFILLGYTFDSQGVAGGKPLHIYAETGKSTAGYASLSITHVPTTFAFFILSLIAYRLLSAKMGKLPPVLYVVCSSLLIANILFTLVYLTHTGFLQYGSSLDGGIAVFCIQFGYGSLSLLYIAKLNESLKQFLTLQQERNIQYTNKLLRVLSQISLHYHRVPVLGMLFLFPVIVLIQLFLVLLGQRPDSFIQVFLDTSSYNYSKMPAPPPEIVRGDGHYLCTVSAAGHKRLVKPVRSGIRHGERIVVNRQLLIANAFENIIEQYTPNLHKRIRLFYDMYGYPISKHIQTKWSADIVYLLMKPLEWLFLVVLYTVDRHPENRIHVQYSELRGVNL</sequence>
<name>A0A921KEW6_SPOPS</name>
<evidence type="ECO:0000259" key="2">
    <source>
        <dbReference type="Pfam" id="PF20394"/>
    </source>
</evidence>